<comment type="caution">
    <text evidence="1">The sequence shown here is derived from an EMBL/GenBank/DDBJ whole genome shotgun (WGS) entry which is preliminary data.</text>
</comment>
<evidence type="ECO:0000313" key="2">
    <source>
        <dbReference type="Proteomes" id="UP001056120"/>
    </source>
</evidence>
<sequence>MGFDRYGLVVFVMSTMCLMKCSLGFDPQDNYLLDCGSGRNSSVGDRIFLSDSFAYRFLSNPEQESVTAASSQPIPSTYGSSLLTTASVFNKTSNFTFPINHHGRHFIRLYFFPFVSDSRAYNLTSSRFSVSAQGFTLLKDFQPDITPTVKEYCLSVTSVELVITFVPSVDTFAFINALEVVSVPDELIPVSAQAVEVPRTNHSLITHALETVARINMGNQTVSPDEDTLWRLWNSDGPFINLNSLVRFVTNLSVVNYTADGPSVDIAPLAVYGSATKLETESNPNMLLNNTWFFNVDPGFSFFVRFHFCDIIKRPPSQLVLNIYLNSMSVFKDLNLGQHTSNVWGAPYFLDAVTRVSGNGVISVSIGTSLANGNPPESILNGLEIMKISNSKGNLDETDPRIVSLTSQSKQKVWVIAASVAGALLFVGVSGCLIFILCRRNRRKTSNSGHSPQENLSPNESTIISKSKIGYRFPLIAILEATDKFSESLVIGIGGFGKVYKGTLFDGTTVAVKRGAPQSRQGLAEFQTEIEMLSQFRHRHLVSLIGYCDERDEMIIIYEYMENGTLKNHLYGSDLPKLSWKQRLEICIGAARGLHYLHTSSAKAIIHRDVKSANILLDENFMAKVADFGLSKNGPEFDQSHVSTAVKGSFGYLDPEYMTRQQLTEKSDVYSFGVVMFEILCGRPVIDPSRPRGMVSLVEWVKEMQKKGELEKIIDSYLVGKMKMESLKKFVEIADKCLADEGIDRPAMGNVLWNLEYAHQLEGIEIKTGQTGQTVNGSNGVSSTGFAEGSIGDLDGVSMSRVFSEMVKGEKQDLR</sequence>
<gene>
    <name evidence="1" type="ORF">L1987_75812</name>
</gene>
<evidence type="ECO:0000313" key="1">
    <source>
        <dbReference type="EMBL" id="KAI3705573.1"/>
    </source>
</evidence>
<reference evidence="2" key="1">
    <citation type="journal article" date="2022" name="Mol. Ecol. Resour.">
        <title>The genomes of chicory, endive, great burdock and yacon provide insights into Asteraceae palaeo-polyploidization history and plant inulin production.</title>
        <authorList>
            <person name="Fan W."/>
            <person name="Wang S."/>
            <person name="Wang H."/>
            <person name="Wang A."/>
            <person name="Jiang F."/>
            <person name="Liu H."/>
            <person name="Zhao H."/>
            <person name="Xu D."/>
            <person name="Zhang Y."/>
        </authorList>
    </citation>
    <scope>NUCLEOTIDE SEQUENCE [LARGE SCALE GENOMIC DNA]</scope>
    <source>
        <strain evidence="2">cv. Yunnan</strain>
    </source>
</reference>
<reference evidence="1 2" key="2">
    <citation type="journal article" date="2022" name="Mol. Ecol. Resour.">
        <title>The genomes of chicory, endive, great burdock and yacon provide insights into Asteraceae paleo-polyploidization history and plant inulin production.</title>
        <authorList>
            <person name="Fan W."/>
            <person name="Wang S."/>
            <person name="Wang H."/>
            <person name="Wang A."/>
            <person name="Jiang F."/>
            <person name="Liu H."/>
            <person name="Zhao H."/>
            <person name="Xu D."/>
            <person name="Zhang Y."/>
        </authorList>
    </citation>
    <scope>NUCLEOTIDE SEQUENCE [LARGE SCALE GENOMIC DNA]</scope>
    <source>
        <strain evidence="2">cv. Yunnan</strain>
        <tissue evidence="1">Leaves</tissue>
    </source>
</reference>
<dbReference type="EMBL" id="CM042042">
    <property type="protein sequence ID" value="KAI3705573.1"/>
    <property type="molecule type" value="Genomic_DNA"/>
</dbReference>
<accession>A0ACB9A879</accession>
<name>A0ACB9A879_9ASTR</name>
<protein>
    <submittedName>
        <fullName evidence="1">Uncharacterized protein</fullName>
    </submittedName>
</protein>
<organism evidence="1 2">
    <name type="scientific">Smallanthus sonchifolius</name>
    <dbReference type="NCBI Taxonomy" id="185202"/>
    <lineage>
        <taxon>Eukaryota</taxon>
        <taxon>Viridiplantae</taxon>
        <taxon>Streptophyta</taxon>
        <taxon>Embryophyta</taxon>
        <taxon>Tracheophyta</taxon>
        <taxon>Spermatophyta</taxon>
        <taxon>Magnoliopsida</taxon>
        <taxon>eudicotyledons</taxon>
        <taxon>Gunneridae</taxon>
        <taxon>Pentapetalae</taxon>
        <taxon>asterids</taxon>
        <taxon>campanulids</taxon>
        <taxon>Asterales</taxon>
        <taxon>Asteraceae</taxon>
        <taxon>Asteroideae</taxon>
        <taxon>Heliantheae alliance</taxon>
        <taxon>Millerieae</taxon>
        <taxon>Smallanthus</taxon>
    </lineage>
</organism>
<keyword evidence="2" id="KW-1185">Reference proteome</keyword>
<dbReference type="Proteomes" id="UP001056120">
    <property type="component" value="Linkage Group LG25"/>
</dbReference>
<proteinExistence type="predicted"/>